<feature type="compositionally biased region" description="Acidic residues" evidence="4">
    <location>
        <begin position="314"/>
        <end position="326"/>
    </location>
</feature>
<name>A0A6G9YJ69_9NOCA</name>
<dbReference type="Pfam" id="PF12705">
    <property type="entry name" value="PDDEXK_1"/>
    <property type="match status" value="1"/>
</dbReference>
<keyword evidence="3" id="KW-0234">DNA repair</keyword>
<keyword evidence="7" id="KW-1185">Reference proteome</keyword>
<dbReference type="KEGG" id="nah:F5544_26730"/>
<dbReference type="AlphaFoldDB" id="A0A6G9YJ69"/>
<gene>
    <name evidence="6" type="ORF">F5544_26730</name>
</gene>
<dbReference type="InterPro" id="IPR011604">
    <property type="entry name" value="PDDEXK-like_dom_sf"/>
</dbReference>
<dbReference type="InterPro" id="IPR011335">
    <property type="entry name" value="Restrct_endonuc-II-like"/>
</dbReference>
<keyword evidence="2" id="KW-0378">Hydrolase</keyword>
<evidence type="ECO:0000256" key="2">
    <source>
        <dbReference type="ARBA" id="ARBA00022806"/>
    </source>
</evidence>
<dbReference type="EMBL" id="CP046172">
    <property type="protein sequence ID" value="QIS13200.1"/>
    <property type="molecule type" value="Genomic_DNA"/>
</dbReference>
<evidence type="ECO:0000313" key="6">
    <source>
        <dbReference type="EMBL" id="QIS13200.1"/>
    </source>
</evidence>
<reference evidence="6 7" key="1">
    <citation type="journal article" date="2019" name="ACS Chem. Biol.">
        <title>Identification and Mobilization of a Cryptic Antibiotic Biosynthesis Gene Locus from a Human-Pathogenic Nocardia Isolate.</title>
        <authorList>
            <person name="Herisse M."/>
            <person name="Ishida K."/>
            <person name="Porter J.L."/>
            <person name="Howden B."/>
            <person name="Hertweck C."/>
            <person name="Stinear T.P."/>
            <person name="Pidot S.J."/>
        </authorList>
    </citation>
    <scope>NUCLEOTIDE SEQUENCE [LARGE SCALE GENOMIC DNA]</scope>
    <source>
        <strain evidence="6 7">AUSMDU00012717</strain>
    </source>
</reference>
<keyword evidence="2" id="KW-0347">Helicase</keyword>
<dbReference type="SUPFAM" id="SSF52980">
    <property type="entry name" value="Restriction endonuclease-like"/>
    <property type="match status" value="1"/>
</dbReference>
<organism evidence="6 7">
    <name type="scientific">Nocardia arthritidis</name>
    <dbReference type="NCBI Taxonomy" id="228602"/>
    <lineage>
        <taxon>Bacteria</taxon>
        <taxon>Bacillati</taxon>
        <taxon>Actinomycetota</taxon>
        <taxon>Actinomycetes</taxon>
        <taxon>Mycobacteriales</taxon>
        <taxon>Nocardiaceae</taxon>
        <taxon>Nocardia</taxon>
    </lineage>
</organism>
<evidence type="ECO:0000313" key="7">
    <source>
        <dbReference type="Proteomes" id="UP000503540"/>
    </source>
</evidence>
<keyword evidence="2" id="KW-0067">ATP-binding</keyword>
<keyword evidence="1" id="KW-0227">DNA damage</keyword>
<accession>A0A6G9YJ69</accession>
<feature type="region of interest" description="Disordered" evidence="4">
    <location>
        <begin position="33"/>
        <end position="57"/>
    </location>
</feature>
<feature type="region of interest" description="Disordered" evidence="4">
    <location>
        <begin position="302"/>
        <end position="326"/>
    </location>
</feature>
<protein>
    <submittedName>
        <fullName evidence="6">Dna2/Cas4 domain-containing protein</fullName>
    </submittedName>
</protein>
<evidence type="ECO:0000259" key="5">
    <source>
        <dbReference type="Pfam" id="PF12705"/>
    </source>
</evidence>
<feature type="domain" description="PD-(D/E)XK endonuclease-like" evidence="5">
    <location>
        <begin position="54"/>
        <end position="295"/>
    </location>
</feature>
<sequence>MARSVWPPKVTPFCVPHSHAGLALSVRRDSLPGMSVPVSTPPADPAESRPRPALSPSRAMDFKQCPLKYRFRAIDRIPEPPTRIQVRGTVVHAVLEDLYGLPRGDRLPGRAAALAEPALARLLAEHPEVAELVTDRETFLGEVRALVDTYYRIEDPTGFDPESCESRVEVALPDGVLLRGFIDRIDVAPTGQLRVVDYKTGRAPGVDYELKALFQLKFYALIILRTRGIVPAQLKLIYLADEQTLTYTPDEAELLRFERTLSALWQAILTAGSTGEFQPNPGWLCGFCAYQAICPEFGGTPPPYPGWPTGDTGESPDETLADAVAD</sequence>
<evidence type="ECO:0000256" key="4">
    <source>
        <dbReference type="SAM" id="MobiDB-lite"/>
    </source>
</evidence>
<dbReference type="GO" id="GO:0006281">
    <property type="term" value="P:DNA repair"/>
    <property type="evidence" value="ECO:0007669"/>
    <property type="project" value="UniProtKB-KW"/>
</dbReference>
<dbReference type="GO" id="GO:0004386">
    <property type="term" value="F:helicase activity"/>
    <property type="evidence" value="ECO:0007669"/>
    <property type="project" value="UniProtKB-KW"/>
</dbReference>
<proteinExistence type="predicted"/>
<dbReference type="Gene3D" id="3.90.320.10">
    <property type="match status" value="1"/>
</dbReference>
<keyword evidence="2" id="KW-0547">Nucleotide-binding</keyword>
<dbReference type="Proteomes" id="UP000503540">
    <property type="component" value="Chromosome"/>
</dbReference>
<evidence type="ECO:0000256" key="1">
    <source>
        <dbReference type="ARBA" id="ARBA00022763"/>
    </source>
</evidence>
<evidence type="ECO:0000256" key="3">
    <source>
        <dbReference type="ARBA" id="ARBA00023204"/>
    </source>
</evidence>
<dbReference type="InterPro" id="IPR038726">
    <property type="entry name" value="PDDEXK_AddAB-type"/>
</dbReference>